<dbReference type="RefSeq" id="XP_067926932.1">
    <property type="nucleotide sequence ID" value="XM_068061096.1"/>
</dbReference>
<dbReference type="EMBL" id="MIGC01000352">
    <property type="protein sequence ID" value="PHJ25260.1"/>
    <property type="molecule type" value="Genomic_DNA"/>
</dbReference>
<protein>
    <submittedName>
        <fullName evidence="2">Inner membrane complex protein 19</fullName>
    </submittedName>
</protein>
<evidence type="ECO:0000313" key="3">
    <source>
        <dbReference type="Proteomes" id="UP000221165"/>
    </source>
</evidence>
<feature type="region of interest" description="Disordered" evidence="1">
    <location>
        <begin position="1"/>
        <end position="108"/>
    </location>
</feature>
<dbReference type="AlphaFoldDB" id="A0A2C6KZC0"/>
<feature type="compositionally biased region" description="Low complexity" evidence="1">
    <location>
        <begin position="27"/>
        <end position="43"/>
    </location>
</feature>
<organism evidence="2 3">
    <name type="scientific">Cystoisospora suis</name>
    <dbReference type="NCBI Taxonomy" id="483139"/>
    <lineage>
        <taxon>Eukaryota</taxon>
        <taxon>Sar</taxon>
        <taxon>Alveolata</taxon>
        <taxon>Apicomplexa</taxon>
        <taxon>Conoidasida</taxon>
        <taxon>Coccidia</taxon>
        <taxon>Eucoccidiorida</taxon>
        <taxon>Eimeriorina</taxon>
        <taxon>Sarcocystidae</taxon>
        <taxon>Cystoisospora</taxon>
    </lineage>
</organism>
<accession>A0A2C6KZC0</accession>
<name>A0A2C6KZC0_9APIC</name>
<dbReference type="OrthoDB" id="329639at2759"/>
<keyword evidence="3" id="KW-1185">Reference proteome</keyword>
<dbReference type="GeneID" id="94424307"/>
<dbReference type="Proteomes" id="UP000221165">
    <property type="component" value="Unassembled WGS sequence"/>
</dbReference>
<evidence type="ECO:0000256" key="1">
    <source>
        <dbReference type="SAM" id="MobiDB-lite"/>
    </source>
</evidence>
<comment type="caution">
    <text evidence="2">The sequence shown here is derived from an EMBL/GenBank/DDBJ whole genome shotgun (WGS) entry which is preliminary data.</text>
</comment>
<reference evidence="2 3" key="1">
    <citation type="journal article" date="2017" name="Int. J. Parasitol.">
        <title>The genome of the protozoan parasite Cystoisospora suis and a reverse vaccinology approach to identify vaccine candidates.</title>
        <authorList>
            <person name="Palmieri N."/>
            <person name="Shrestha A."/>
            <person name="Ruttkowski B."/>
            <person name="Beck T."/>
            <person name="Vogl C."/>
            <person name="Tomley F."/>
            <person name="Blake D.P."/>
            <person name="Joachim A."/>
        </authorList>
    </citation>
    <scope>NUCLEOTIDE SEQUENCE [LARGE SCALE GENOMIC DNA]</scope>
    <source>
        <strain evidence="2 3">Wien I</strain>
    </source>
</reference>
<sequence>MAAPREDQVKPSVSGADERPRRRSNCPTTTTASHSSPSVVATTFTPLVHSTPGPWGHSPRKGNKLPTLRVSGSMLSDAKLTSRSGGVEPPFSSRSTQAPPISSIGSAAGSPLMTARSVRDWFRRILESGGPPTSGQASARQFEAAPSVVHKYVSDTVVSGPGAHLPFPTDKRMPQPATLYSEIHRPPYEARTSSWGTAEPCLSKDGTPLAVLTPEQDAILVSHLVSMPQKELLGLSGTPHPMQFPHRAAVQSSYLEDFPPPDSRFINDPLLRSKLAPNDKLPYIRRQGRYGNPLNFHHNDAILDNVMISSKLQKVCPSAVPMYVDVPNFGRMQGVYAEQQDSTVYPLITLPKMAPWDIFKTLDKMEAHRRANRTRNPLRTFFCCECVESDD</sequence>
<dbReference type="VEuPathDB" id="ToxoDB:CSUI_000889"/>
<gene>
    <name evidence="2" type="ORF">CSUI_000889</name>
</gene>
<proteinExistence type="predicted"/>
<evidence type="ECO:0000313" key="2">
    <source>
        <dbReference type="EMBL" id="PHJ25260.1"/>
    </source>
</evidence>
<feature type="compositionally biased region" description="Polar residues" evidence="1">
    <location>
        <begin position="92"/>
        <end position="105"/>
    </location>
</feature>